<dbReference type="Proteomes" id="UP000310016">
    <property type="component" value="Unassembled WGS sequence"/>
</dbReference>
<dbReference type="EMBL" id="SUMF01000002">
    <property type="protein sequence ID" value="TJZ77521.1"/>
    <property type="molecule type" value="Genomic_DNA"/>
</dbReference>
<gene>
    <name evidence="1" type="ORF">FAZ21_04090</name>
</gene>
<protein>
    <submittedName>
        <fullName evidence="1">Uncharacterized protein</fullName>
    </submittedName>
</protein>
<organism evidence="1 2">
    <name type="scientific">Chitiniphilus eburneus</name>
    <dbReference type="NCBI Taxonomy" id="2571148"/>
    <lineage>
        <taxon>Bacteria</taxon>
        <taxon>Pseudomonadati</taxon>
        <taxon>Pseudomonadota</taxon>
        <taxon>Betaproteobacteria</taxon>
        <taxon>Neisseriales</taxon>
        <taxon>Chitinibacteraceae</taxon>
        <taxon>Chitiniphilus</taxon>
    </lineage>
</organism>
<dbReference type="RefSeq" id="WP_136771996.1">
    <property type="nucleotide sequence ID" value="NZ_CP156074.1"/>
</dbReference>
<dbReference type="Gene3D" id="3.90.1200.10">
    <property type="match status" value="1"/>
</dbReference>
<reference evidence="1 2" key="1">
    <citation type="submission" date="2019-04" db="EMBL/GenBank/DDBJ databases">
        <title>Chitiniphilus eburnea sp. nov., a novel chitinolytic bacterium isolated from aquaculture sludge.</title>
        <authorList>
            <person name="Sheng M."/>
        </authorList>
    </citation>
    <scope>NUCLEOTIDE SEQUENCE [LARGE SCALE GENOMIC DNA]</scope>
    <source>
        <strain evidence="1 2">HX-2-15</strain>
    </source>
</reference>
<proteinExistence type="predicted"/>
<evidence type="ECO:0000313" key="2">
    <source>
        <dbReference type="Proteomes" id="UP000310016"/>
    </source>
</evidence>
<comment type="caution">
    <text evidence="1">The sequence shown here is derived from an EMBL/GenBank/DDBJ whole genome shotgun (WGS) entry which is preliminary data.</text>
</comment>
<keyword evidence="2" id="KW-1185">Reference proteome</keyword>
<dbReference type="OrthoDB" id="5812505at2"/>
<accession>A0A4U0Q8C7</accession>
<dbReference type="InterPro" id="IPR051678">
    <property type="entry name" value="AGP_Transferase"/>
</dbReference>
<dbReference type="PANTHER" id="PTHR21310">
    <property type="entry name" value="AMINOGLYCOSIDE PHOSPHOTRANSFERASE-RELATED-RELATED"/>
    <property type="match status" value="1"/>
</dbReference>
<evidence type="ECO:0000313" key="1">
    <source>
        <dbReference type="EMBL" id="TJZ77521.1"/>
    </source>
</evidence>
<dbReference type="PANTHER" id="PTHR21310:SF15">
    <property type="entry name" value="AMINOGLYCOSIDE PHOSPHOTRANSFERASE DOMAIN-CONTAINING PROTEIN"/>
    <property type="match status" value="1"/>
</dbReference>
<dbReference type="InterPro" id="IPR011009">
    <property type="entry name" value="Kinase-like_dom_sf"/>
</dbReference>
<dbReference type="SUPFAM" id="SSF56112">
    <property type="entry name" value="Protein kinase-like (PK-like)"/>
    <property type="match status" value="1"/>
</dbReference>
<dbReference type="AlphaFoldDB" id="A0A4U0Q8C7"/>
<sequence length="301" mass="34761">MTIALKAPIQAWLDSLCTRWLGEKPQLDQVIDGFYGQVYLLTLADGTRRVIKRFRIAGFAHLEMQATRRLRRYTPAHLAVPDILQFETVEQGGWDAFLMPFVIGVPAYDTPQEHVPMLVEDIVALQRHWHAQTQTAFEDLDGNLHDNFLESYRAYLAPRIAFLEKTEDFNPAQKRRLFATLDLLEPLLAPLANDMPSFIHDDGHAGNYLVDPVTWRLCAVIDPAAARFAHRELDLFHLPDSRPEYGLLERYLALTPPAPGWPKRRWLFSLWDDIKHAEFTGWRDEAWFDRKLAAFEETPAD</sequence>
<name>A0A4U0Q8C7_9NEIS</name>